<dbReference type="PANTHER" id="PTHR28263:SF1">
    <property type="entry name" value="GOLGI TO ER TRAFFIC PROTEIN 2"/>
    <property type="match status" value="1"/>
</dbReference>
<evidence type="ECO:0000256" key="2">
    <source>
        <dbReference type="ARBA" id="ARBA00022989"/>
    </source>
</evidence>
<accession>A0A0C3BMF5</accession>
<gene>
    <name evidence="6" type="ORF">M408DRAFT_183516</name>
</gene>
<feature type="compositionally biased region" description="Polar residues" evidence="4">
    <location>
        <begin position="55"/>
        <end position="71"/>
    </location>
</feature>
<evidence type="ECO:0000256" key="4">
    <source>
        <dbReference type="SAM" id="MobiDB-lite"/>
    </source>
</evidence>
<reference evidence="7" key="2">
    <citation type="submission" date="2015-01" db="EMBL/GenBank/DDBJ databases">
        <title>Evolutionary Origins and Diversification of the Mycorrhizal Mutualists.</title>
        <authorList>
            <consortium name="DOE Joint Genome Institute"/>
            <consortium name="Mycorrhizal Genomics Consortium"/>
            <person name="Kohler A."/>
            <person name="Kuo A."/>
            <person name="Nagy L.G."/>
            <person name="Floudas D."/>
            <person name="Copeland A."/>
            <person name="Barry K.W."/>
            <person name="Cichocki N."/>
            <person name="Veneault-Fourrey C."/>
            <person name="LaButti K."/>
            <person name="Lindquist E.A."/>
            <person name="Lipzen A."/>
            <person name="Lundell T."/>
            <person name="Morin E."/>
            <person name="Murat C."/>
            <person name="Riley R."/>
            <person name="Ohm R."/>
            <person name="Sun H."/>
            <person name="Tunlid A."/>
            <person name="Henrissat B."/>
            <person name="Grigoriev I.V."/>
            <person name="Hibbett D.S."/>
            <person name="Martin F."/>
        </authorList>
    </citation>
    <scope>NUCLEOTIDE SEQUENCE [LARGE SCALE GENOMIC DNA]</scope>
    <source>
        <strain evidence="7">MAFF 305830</strain>
    </source>
</reference>
<proteinExistence type="predicted"/>
<keyword evidence="1 5" id="KW-0812">Transmembrane</keyword>
<dbReference type="OrthoDB" id="5393181at2759"/>
<name>A0A0C3BMF5_SERVB</name>
<feature type="transmembrane region" description="Helical" evidence="5">
    <location>
        <begin position="260"/>
        <end position="282"/>
    </location>
</feature>
<feature type="region of interest" description="Disordered" evidence="4">
    <location>
        <begin position="26"/>
        <end position="84"/>
    </location>
</feature>
<dbReference type="GO" id="GO:0006890">
    <property type="term" value="P:retrograde vesicle-mediated transport, Golgi to endoplasmic reticulum"/>
    <property type="evidence" value="ECO:0007669"/>
    <property type="project" value="TreeGrafter"/>
</dbReference>
<keyword evidence="3 5" id="KW-0472">Membrane</keyword>
<dbReference type="STRING" id="933852.A0A0C3BMF5"/>
<dbReference type="AlphaFoldDB" id="A0A0C3BMF5"/>
<dbReference type="PANTHER" id="PTHR28263">
    <property type="entry name" value="GOLGI TO ER TRAFFIC PROTEIN 2"/>
    <property type="match status" value="1"/>
</dbReference>
<evidence type="ECO:0000256" key="3">
    <source>
        <dbReference type="ARBA" id="ARBA00023136"/>
    </source>
</evidence>
<evidence type="ECO:0000313" key="7">
    <source>
        <dbReference type="Proteomes" id="UP000054097"/>
    </source>
</evidence>
<sequence>MSDAKTRAAARRQAILASKEDRLAKLTTKAKNEGDAAATARDPKEDPPLAELPPTSRTPNKPASYSNSITPDRQMGGMEDSFGWDPTQQDHFLRALMASRSREGTPQFPGLPPAFEQRGSSPFPMADPLSAMAPPPERPKTLLEKLLPLLHATSVVAFLLFFLTRANSYVSSTDDVLSTKHWRRWGDLATSSPKFGWSEEHQYVLYTFLALQLGLHSLRIFTQASPPRAPMLLSLALPHLPPPFPTVIQTGMRYFQMAGLLLDDISVFLVGIGIVIFTARWYTS</sequence>
<dbReference type="InterPro" id="IPR028143">
    <property type="entry name" value="Get2/sif1"/>
</dbReference>
<evidence type="ECO:0000256" key="1">
    <source>
        <dbReference type="ARBA" id="ARBA00022692"/>
    </source>
</evidence>
<dbReference type="Proteomes" id="UP000054097">
    <property type="component" value="Unassembled WGS sequence"/>
</dbReference>
<protein>
    <submittedName>
        <fullName evidence="6">Uncharacterized protein</fullName>
    </submittedName>
</protein>
<organism evidence="6 7">
    <name type="scientific">Serendipita vermifera MAFF 305830</name>
    <dbReference type="NCBI Taxonomy" id="933852"/>
    <lineage>
        <taxon>Eukaryota</taxon>
        <taxon>Fungi</taxon>
        <taxon>Dikarya</taxon>
        <taxon>Basidiomycota</taxon>
        <taxon>Agaricomycotina</taxon>
        <taxon>Agaricomycetes</taxon>
        <taxon>Sebacinales</taxon>
        <taxon>Serendipitaceae</taxon>
        <taxon>Serendipita</taxon>
    </lineage>
</organism>
<evidence type="ECO:0000256" key="5">
    <source>
        <dbReference type="SAM" id="Phobius"/>
    </source>
</evidence>
<keyword evidence="2 5" id="KW-1133">Transmembrane helix</keyword>
<dbReference type="HOGENOM" id="CLU_060585_0_0_1"/>
<dbReference type="EMBL" id="KN824279">
    <property type="protein sequence ID" value="KIM32586.1"/>
    <property type="molecule type" value="Genomic_DNA"/>
</dbReference>
<keyword evidence="7" id="KW-1185">Reference proteome</keyword>
<evidence type="ECO:0000313" key="6">
    <source>
        <dbReference type="EMBL" id="KIM32586.1"/>
    </source>
</evidence>
<reference evidence="6 7" key="1">
    <citation type="submission" date="2014-04" db="EMBL/GenBank/DDBJ databases">
        <authorList>
            <consortium name="DOE Joint Genome Institute"/>
            <person name="Kuo A."/>
            <person name="Zuccaro A."/>
            <person name="Kohler A."/>
            <person name="Nagy L.G."/>
            <person name="Floudas D."/>
            <person name="Copeland A."/>
            <person name="Barry K.W."/>
            <person name="Cichocki N."/>
            <person name="Veneault-Fourrey C."/>
            <person name="LaButti K."/>
            <person name="Lindquist E.A."/>
            <person name="Lipzen A."/>
            <person name="Lundell T."/>
            <person name="Morin E."/>
            <person name="Murat C."/>
            <person name="Sun H."/>
            <person name="Tunlid A."/>
            <person name="Henrissat B."/>
            <person name="Grigoriev I.V."/>
            <person name="Hibbett D.S."/>
            <person name="Martin F."/>
            <person name="Nordberg H.P."/>
            <person name="Cantor M.N."/>
            <person name="Hua S.X."/>
        </authorList>
    </citation>
    <scope>NUCLEOTIDE SEQUENCE [LARGE SCALE GENOMIC DNA]</scope>
    <source>
        <strain evidence="6 7">MAFF 305830</strain>
    </source>
</reference>